<dbReference type="AlphaFoldDB" id="A0A4U3A0M9"/>
<sequence>NSDSFHVSHSSILNEDVYISMQKNESICHNLYIENQLLGAIENGDKESVLKYYYEFQQETLSSLSSFHQLRRHKNICISSIT</sequence>
<name>A0A4U3A0M9_9BACI</name>
<reference evidence="1 2" key="1">
    <citation type="journal article" date="2019" name="Environ. Microbiol.">
        <title>An active ?-lactamase is a part of an orchestrated cell wall stress resistance network of Bacillus subtilis and related rhizosphere species.</title>
        <authorList>
            <person name="Bucher T."/>
            <person name="Keren-Paz A."/>
            <person name="Hausser J."/>
            <person name="Olender T."/>
            <person name="Cytryn E."/>
            <person name="Kolodkin-Gal I."/>
        </authorList>
    </citation>
    <scope>NUCLEOTIDE SEQUENCE [LARGE SCALE GENOMIC DNA]</scope>
    <source>
        <strain evidence="1 2">I5</strain>
    </source>
</reference>
<gene>
    <name evidence="1" type="ORF">FC699_34365</name>
</gene>
<dbReference type="Proteomes" id="UP000305222">
    <property type="component" value="Unassembled WGS sequence"/>
</dbReference>
<feature type="non-terminal residue" evidence="1">
    <location>
        <position position="1"/>
    </location>
</feature>
<feature type="non-terminal residue" evidence="1">
    <location>
        <position position="82"/>
    </location>
</feature>
<protein>
    <submittedName>
        <fullName evidence="1">AraC family transcriptional regulator</fullName>
    </submittedName>
</protein>
<accession>A0A4U3A0M9</accession>
<evidence type="ECO:0000313" key="1">
    <source>
        <dbReference type="EMBL" id="TKI80977.1"/>
    </source>
</evidence>
<dbReference type="EMBL" id="SZON01003272">
    <property type="protein sequence ID" value="TKI80977.1"/>
    <property type="molecule type" value="Genomic_DNA"/>
</dbReference>
<evidence type="ECO:0000313" key="2">
    <source>
        <dbReference type="Proteomes" id="UP000305222"/>
    </source>
</evidence>
<proteinExistence type="predicted"/>
<comment type="caution">
    <text evidence="1">The sequence shown here is derived from an EMBL/GenBank/DDBJ whole genome shotgun (WGS) entry which is preliminary data.</text>
</comment>
<organism evidence="1 2">
    <name type="scientific">Bacillus wiedmannii</name>
    <dbReference type="NCBI Taxonomy" id="1890302"/>
    <lineage>
        <taxon>Bacteria</taxon>
        <taxon>Bacillati</taxon>
        <taxon>Bacillota</taxon>
        <taxon>Bacilli</taxon>
        <taxon>Bacillales</taxon>
        <taxon>Bacillaceae</taxon>
        <taxon>Bacillus</taxon>
        <taxon>Bacillus cereus group</taxon>
    </lineage>
</organism>